<evidence type="ECO:0000313" key="3">
    <source>
        <dbReference type="Proteomes" id="UP001251528"/>
    </source>
</evidence>
<proteinExistence type="predicted"/>
<gene>
    <name evidence="2" type="ORF">QQS21_007100</name>
</gene>
<comment type="caution">
    <text evidence="2">The sequence shown here is derived from an EMBL/GenBank/DDBJ whole genome shotgun (WGS) entry which is preliminary data.</text>
</comment>
<sequence>MERGESSQRPVRLGGPLHVERHNTSFTASRKRHLEDDAQYLSKGAQLNHHAYCSIEEWLAKSDVERDPRQALSPLERLAEDGEVLRQKLIANSKMFATLQAPRSTRARCRASDNCIYLQALAPDGNVITSEYRICVHGAENEAWFGSKKHYYHVVCFSTMINLTDLLPSKFQMDNTCGRWGIMVEKWFEHQGRINPYKIASYIKKRQEYAEEYRSWVKDWRMLSKKQRRNRNVNKSQRANREPRPPVEPSPEDYTTNEEDVCALVDILKHSLVQITADAWWMRPDVPEIRAEGQAG</sequence>
<accession>A0AAJ0CLT3</accession>
<name>A0AAJ0CLT3_9HYPO</name>
<reference evidence="2" key="1">
    <citation type="submission" date="2023-06" db="EMBL/GenBank/DDBJ databases">
        <title>Conoideocrella luteorostrata (Hypocreales: Clavicipitaceae), a potential biocontrol fungus for elongate hemlock scale in United States Christmas tree production areas.</title>
        <authorList>
            <person name="Barrett H."/>
            <person name="Lovett B."/>
            <person name="Macias A.M."/>
            <person name="Stajich J.E."/>
            <person name="Kasson M.T."/>
        </authorList>
    </citation>
    <scope>NUCLEOTIDE SEQUENCE</scope>
    <source>
        <strain evidence="2">ARSEF 14590</strain>
    </source>
</reference>
<evidence type="ECO:0000256" key="1">
    <source>
        <dbReference type="SAM" id="MobiDB-lite"/>
    </source>
</evidence>
<dbReference type="EMBL" id="JASWJB010000140">
    <property type="protein sequence ID" value="KAK2595195.1"/>
    <property type="molecule type" value="Genomic_DNA"/>
</dbReference>
<organism evidence="2 3">
    <name type="scientific">Conoideocrella luteorostrata</name>
    <dbReference type="NCBI Taxonomy" id="1105319"/>
    <lineage>
        <taxon>Eukaryota</taxon>
        <taxon>Fungi</taxon>
        <taxon>Dikarya</taxon>
        <taxon>Ascomycota</taxon>
        <taxon>Pezizomycotina</taxon>
        <taxon>Sordariomycetes</taxon>
        <taxon>Hypocreomycetidae</taxon>
        <taxon>Hypocreales</taxon>
        <taxon>Clavicipitaceae</taxon>
        <taxon>Conoideocrella</taxon>
    </lineage>
</organism>
<evidence type="ECO:0000313" key="2">
    <source>
        <dbReference type="EMBL" id="KAK2595195.1"/>
    </source>
</evidence>
<dbReference type="AlphaFoldDB" id="A0AAJ0CLT3"/>
<keyword evidence="3" id="KW-1185">Reference proteome</keyword>
<protein>
    <submittedName>
        <fullName evidence="2">Uncharacterized protein</fullName>
    </submittedName>
</protein>
<feature type="region of interest" description="Disordered" evidence="1">
    <location>
        <begin position="227"/>
        <end position="255"/>
    </location>
</feature>
<dbReference type="Proteomes" id="UP001251528">
    <property type="component" value="Unassembled WGS sequence"/>
</dbReference>